<sequence>MDSTKKGSTIVTVLVGLALLMSLFMIMVKSVRYTSSAKEEMTEYYTLRIMGELFLNRYLSEIRTQPVNPNYQTIEYNVGKIRYKIDSEKIIYEVYTSKQKLYRRYQVMNEK</sequence>
<accession>S0L0H6</accession>
<reference evidence="2 3" key="1">
    <citation type="submission" date="2013-03" db="EMBL/GenBank/DDBJ databases">
        <title>The Genome Sequence of Enterococcus sulfureus ATCC_49903 (PacBio/Illumina hybrid assembly).</title>
        <authorList>
            <consortium name="The Broad Institute Genomics Platform"/>
            <consortium name="The Broad Institute Genome Sequencing Center for Infectious Disease"/>
            <person name="Earl A."/>
            <person name="Russ C."/>
            <person name="Gilmore M."/>
            <person name="Surin D."/>
            <person name="Walker B."/>
            <person name="Young S."/>
            <person name="Zeng Q."/>
            <person name="Gargeya S."/>
            <person name="Fitzgerald M."/>
            <person name="Haas B."/>
            <person name="Abouelleil A."/>
            <person name="Allen A.W."/>
            <person name="Alvarado L."/>
            <person name="Arachchi H.M."/>
            <person name="Berlin A.M."/>
            <person name="Chapman S.B."/>
            <person name="Gainer-Dewar J."/>
            <person name="Goldberg J."/>
            <person name="Griggs A."/>
            <person name="Gujja S."/>
            <person name="Hansen M."/>
            <person name="Howarth C."/>
            <person name="Imamovic A."/>
            <person name="Ireland A."/>
            <person name="Larimer J."/>
            <person name="McCowan C."/>
            <person name="Murphy C."/>
            <person name="Pearson M."/>
            <person name="Poon T.W."/>
            <person name="Priest M."/>
            <person name="Roberts A."/>
            <person name="Saif S."/>
            <person name="Shea T."/>
            <person name="Sisk P."/>
            <person name="Sykes S."/>
            <person name="Wortman J."/>
            <person name="Nusbaum C."/>
            <person name="Birren B."/>
        </authorList>
    </citation>
    <scope>NUCLEOTIDE SEQUENCE [LARGE SCALE GENOMIC DNA]</scope>
    <source>
        <strain evidence="2 3">ATCC 49903</strain>
    </source>
</reference>
<gene>
    <name evidence="2" type="ORF">I573_02219</name>
</gene>
<proteinExistence type="predicted"/>
<dbReference type="NCBIfam" id="NF041014">
    <property type="entry name" value="pilin_ComGG_2"/>
    <property type="match status" value="1"/>
</dbReference>
<dbReference type="Proteomes" id="UP000015961">
    <property type="component" value="Unassembled WGS sequence"/>
</dbReference>
<protein>
    <recommendedName>
        <fullName evidence="4">Type II secretion system protein</fullName>
    </recommendedName>
</protein>
<comment type="caution">
    <text evidence="2">The sequence shown here is derived from an EMBL/GenBank/DDBJ whole genome shotgun (WGS) entry which is preliminary data.</text>
</comment>
<dbReference type="InterPro" id="IPR047665">
    <property type="entry name" value="ComGG_streptococcus-type"/>
</dbReference>
<dbReference type="RefSeq" id="WP_016186296.1">
    <property type="nucleotide sequence ID" value="NZ_ASWO01000007.1"/>
</dbReference>
<keyword evidence="1" id="KW-0812">Transmembrane</keyword>
<dbReference type="AlphaFoldDB" id="S0L0H6"/>
<dbReference type="EMBL" id="ASWO01000007">
    <property type="protein sequence ID" value="EOT83106.1"/>
    <property type="molecule type" value="Genomic_DNA"/>
</dbReference>
<feature type="transmembrane region" description="Helical" evidence="1">
    <location>
        <begin position="6"/>
        <end position="28"/>
    </location>
</feature>
<evidence type="ECO:0000256" key="1">
    <source>
        <dbReference type="SAM" id="Phobius"/>
    </source>
</evidence>
<keyword evidence="1" id="KW-0472">Membrane</keyword>
<evidence type="ECO:0008006" key="4">
    <source>
        <dbReference type="Google" id="ProtNLM"/>
    </source>
</evidence>
<evidence type="ECO:0000313" key="2">
    <source>
        <dbReference type="EMBL" id="EOT83106.1"/>
    </source>
</evidence>
<name>S0L0H6_9ENTE</name>
<dbReference type="STRING" id="1140003.OMY_01864"/>
<keyword evidence="1" id="KW-1133">Transmembrane helix</keyword>
<evidence type="ECO:0000313" key="3">
    <source>
        <dbReference type="Proteomes" id="UP000015961"/>
    </source>
</evidence>
<organism evidence="2 3">
    <name type="scientific">Enterococcus sulfureus ATCC 49903</name>
    <dbReference type="NCBI Taxonomy" id="1140003"/>
    <lineage>
        <taxon>Bacteria</taxon>
        <taxon>Bacillati</taxon>
        <taxon>Bacillota</taxon>
        <taxon>Bacilli</taxon>
        <taxon>Lactobacillales</taxon>
        <taxon>Enterococcaceae</taxon>
        <taxon>Enterococcus</taxon>
    </lineage>
</organism>
<keyword evidence="3" id="KW-1185">Reference proteome</keyword>
<dbReference type="PATRIC" id="fig|1140003.3.peg.1795"/>